<accession>A0A3E0TP31</accession>
<dbReference type="Proteomes" id="UP000256478">
    <property type="component" value="Unassembled WGS sequence"/>
</dbReference>
<feature type="domain" description="Glucosyltransferase 3-like C-terminal" evidence="1">
    <location>
        <begin position="291"/>
        <end position="407"/>
    </location>
</feature>
<gene>
    <name evidence="2" type="ORF">DXX93_05335</name>
</gene>
<name>A0A3E0TP31_9GAMM</name>
<evidence type="ECO:0000313" key="2">
    <source>
        <dbReference type="EMBL" id="REL26050.1"/>
    </source>
</evidence>
<sequence length="420" mass="48959">MNNIEQHIAEYIENKKPPYNYLATYRENIGALHSPKILDINVEQALSQKVIFISDRPNYHFLRVSKALMEKGRETILLTRWGVPEEQNSFFTSIILYDKFADLKAISPAQNCQFFVQTWVGWNFLHAYISSLTKQPIYCNVNDLSNLLLKDIKYFDLINLPHLEAKADLAFELMMLENAQLVTMPYTSEALEKLPIKNNKLGKNIVTFPTYPLSQFSSKQTRKLSEKPRLLYTAMIPFDDRPDIVFSDAKLQKPVKTILKQGLSLTIFNNPQHTKALDNKMLKEKYRYFYDLMNEFSNFTFKDGFMPWHLKEQVANFDFGTVLHSATEELVINPTHYERILPSKLFTYIEAGLPIIVVDNFKSVSQLVIEHNLGIVISENELPHLNETIRKRADEYPKFIENLIKYRANFNMKAMSELFD</sequence>
<organism evidence="2 3">
    <name type="scientific">Thalassotalea euphylliae</name>
    <dbReference type="NCBI Taxonomy" id="1655234"/>
    <lineage>
        <taxon>Bacteria</taxon>
        <taxon>Pseudomonadati</taxon>
        <taxon>Pseudomonadota</taxon>
        <taxon>Gammaproteobacteria</taxon>
        <taxon>Alteromonadales</taxon>
        <taxon>Colwelliaceae</taxon>
        <taxon>Thalassotalea</taxon>
    </lineage>
</organism>
<evidence type="ECO:0000259" key="1">
    <source>
        <dbReference type="Pfam" id="PF26337"/>
    </source>
</evidence>
<dbReference type="Pfam" id="PF26337">
    <property type="entry name" value="Gtf3_C"/>
    <property type="match status" value="1"/>
</dbReference>
<reference evidence="2 3" key="1">
    <citation type="submission" date="2018-08" db="EMBL/GenBank/DDBJ databases">
        <title>Thalassotalea euphylliae genome.</title>
        <authorList>
            <person name="Summers S."/>
            <person name="Rice S.A."/>
            <person name="Freckelton M.L."/>
            <person name="Nedved B.T."/>
            <person name="Hadfield M.G."/>
        </authorList>
    </citation>
    <scope>NUCLEOTIDE SEQUENCE [LARGE SCALE GENOMIC DNA]</scope>
    <source>
        <strain evidence="2 3">H1</strain>
    </source>
</reference>
<comment type="caution">
    <text evidence="2">The sequence shown here is derived from an EMBL/GenBank/DDBJ whole genome shotgun (WGS) entry which is preliminary data.</text>
</comment>
<dbReference type="InterPro" id="IPR058592">
    <property type="entry name" value="Gtf3_C"/>
</dbReference>
<evidence type="ECO:0000313" key="3">
    <source>
        <dbReference type="Proteomes" id="UP000256478"/>
    </source>
</evidence>
<protein>
    <recommendedName>
        <fullName evidence="1">Glucosyltransferase 3-like C-terminal domain-containing protein</fullName>
    </recommendedName>
</protein>
<dbReference type="Gene3D" id="3.40.50.2000">
    <property type="entry name" value="Glycogen Phosphorylase B"/>
    <property type="match status" value="1"/>
</dbReference>
<dbReference type="RefSeq" id="WP_116007171.1">
    <property type="nucleotide sequence ID" value="NZ_QUOU01000001.1"/>
</dbReference>
<dbReference type="OrthoDB" id="9815351at2"/>
<dbReference type="AlphaFoldDB" id="A0A3E0TP31"/>
<proteinExistence type="predicted"/>
<dbReference type="EMBL" id="QUOU01000001">
    <property type="protein sequence ID" value="REL26050.1"/>
    <property type="molecule type" value="Genomic_DNA"/>
</dbReference>